<evidence type="ECO:0000256" key="2">
    <source>
        <dbReference type="ARBA" id="ARBA00022737"/>
    </source>
</evidence>
<dbReference type="SMART" id="SM00249">
    <property type="entry name" value="PHD"/>
    <property type="match status" value="2"/>
</dbReference>
<dbReference type="InterPro" id="IPR004146">
    <property type="entry name" value="DC1"/>
</dbReference>
<dbReference type="Gene3D" id="3.30.60.20">
    <property type="match status" value="1"/>
</dbReference>
<evidence type="ECO:0000313" key="6">
    <source>
        <dbReference type="EMBL" id="GFY96169.1"/>
    </source>
</evidence>
<keyword evidence="7" id="KW-1185">Reference proteome</keyword>
<dbReference type="InterPro" id="IPR001965">
    <property type="entry name" value="Znf_PHD"/>
</dbReference>
<dbReference type="InterPro" id="IPR002219">
    <property type="entry name" value="PKC_DAG/PE"/>
</dbReference>
<proteinExistence type="predicted"/>
<evidence type="ECO:0000256" key="1">
    <source>
        <dbReference type="ARBA" id="ARBA00022723"/>
    </source>
</evidence>
<dbReference type="InterPro" id="IPR046349">
    <property type="entry name" value="C1-like_sf"/>
</dbReference>
<keyword evidence="3" id="KW-0863">Zinc-finger</keyword>
<accession>A0A7J0FD44</accession>
<comment type="caution">
    <text evidence="6">The sequence shown here is derived from an EMBL/GenBank/DDBJ whole genome shotgun (WGS) entry which is preliminary data.</text>
</comment>
<keyword evidence="2" id="KW-0677">Repeat</keyword>
<keyword evidence="1" id="KW-0479">Metal-binding</keyword>
<dbReference type="SUPFAM" id="SSF57889">
    <property type="entry name" value="Cysteine-rich domain"/>
    <property type="match status" value="5"/>
</dbReference>
<dbReference type="OrthoDB" id="1884766at2759"/>
<sequence>MERHFKHENPLIIHNEFPDLDGREVCCIACRYPLLSGPFYSCGDPNCYLHKVCAEAPLELTHPLHSDHLLTLVAGRPILYECMACDTIIYRERMYECRPCELGLDLECASMALRIQHECHPHPLIPLLEPTLFLCYACGNKHTGVSYKCSSCCILVHESCASMPSTLKHRHHHHPLTLSRAYVHEFSRFPHSCDICHEKITKDEEEDVFDPNVIHLPVPNESINLINDFVKSMKLEEIKISTNLDHFGHLHTLAFFDEQINNELFSGSKDKPCEACVGPISTPFYGCTQCNNYFLHKCCAELPTQIQHPHHIEHPLDLLPKASEDFGIFRCECCDKECNGFSFNCAECKISYLDVKCGYLDVKCATLSGPIKHEGHKHRLTPTEITNVTNCSVCPVGLLGFAFQCDKCDFIMHSECAMLPPSLKHRYDKHPFILTYYPPPDQPDEYYCEICEDEVNPKNWFYHCVECDQSIHPYCVRKYQEYSNIKFGASFKVEGHQHPLNFVQFRNEYGSLCNACGTRLEKYFSFSPGFECGSCEFKLHLQCARDATKEK</sequence>
<feature type="domain" description="Phorbol-ester/DAG-type" evidence="5">
    <location>
        <begin position="429"/>
        <end position="483"/>
    </location>
</feature>
<dbReference type="EMBL" id="BJWL01000011">
    <property type="protein sequence ID" value="GFY96169.1"/>
    <property type="molecule type" value="Genomic_DNA"/>
</dbReference>
<dbReference type="GO" id="GO:0008270">
    <property type="term" value="F:zinc ion binding"/>
    <property type="evidence" value="ECO:0007669"/>
    <property type="project" value="UniProtKB-KW"/>
</dbReference>
<feature type="domain" description="Phorbol-ester/DAG-type" evidence="5">
    <location>
        <begin position="497"/>
        <end position="551"/>
    </location>
</feature>
<evidence type="ECO:0000256" key="3">
    <source>
        <dbReference type="ARBA" id="ARBA00022771"/>
    </source>
</evidence>
<reference evidence="6 7" key="1">
    <citation type="submission" date="2019-07" db="EMBL/GenBank/DDBJ databases">
        <title>De Novo Assembly of kiwifruit Actinidia rufa.</title>
        <authorList>
            <person name="Sugita-Konishi S."/>
            <person name="Sato K."/>
            <person name="Mori E."/>
            <person name="Abe Y."/>
            <person name="Kisaki G."/>
            <person name="Hamano K."/>
            <person name="Suezawa K."/>
            <person name="Otani M."/>
            <person name="Fukuda T."/>
            <person name="Manabe T."/>
            <person name="Gomi K."/>
            <person name="Tabuchi M."/>
            <person name="Akimitsu K."/>
            <person name="Kataoka I."/>
        </authorList>
    </citation>
    <scope>NUCLEOTIDE SEQUENCE [LARGE SCALE GENOMIC DNA]</scope>
    <source>
        <strain evidence="7">cv. Fuchu</strain>
    </source>
</reference>
<dbReference type="PANTHER" id="PTHR32410">
    <property type="entry name" value="CYSTEINE/HISTIDINE-RICH C1 DOMAIN FAMILY PROTEIN"/>
    <property type="match status" value="1"/>
</dbReference>
<dbReference type="Pfam" id="PF03107">
    <property type="entry name" value="C1_2"/>
    <property type="match status" value="6"/>
</dbReference>
<evidence type="ECO:0000259" key="5">
    <source>
        <dbReference type="PROSITE" id="PS50081"/>
    </source>
</evidence>
<dbReference type="InterPro" id="IPR053192">
    <property type="entry name" value="Vacuole_Formation_Reg"/>
</dbReference>
<keyword evidence="4" id="KW-0862">Zinc</keyword>
<dbReference type="AlphaFoldDB" id="A0A7J0FD44"/>
<name>A0A7J0FD44_9ERIC</name>
<dbReference type="PROSITE" id="PS50081">
    <property type="entry name" value="ZF_DAG_PE_2"/>
    <property type="match status" value="3"/>
</dbReference>
<dbReference type="Proteomes" id="UP000585474">
    <property type="component" value="Unassembled WGS sequence"/>
</dbReference>
<dbReference type="SMART" id="SM00109">
    <property type="entry name" value="C1"/>
    <property type="match status" value="4"/>
</dbReference>
<gene>
    <name evidence="6" type="ORF">Acr_11g0004750</name>
</gene>
<dbReference type="PANTHER" id="PTHR32410:SF216">
    <property type="entry name" value="PHORBOL-ESTER_DAG-TYPE DOMAIN-CONTAINING PROTEIN"/>
    <property type="match status" value="1"/>
</dbReference>
<organism evidence="6 7">
    <name type="scientific">Actinidia rufa</name>
    <dbReference type="NCBI Taxonomy" id="165716"/>
    <lineage>
        <taxon>Eukaryota</taxon>
        <taxon>Viridiplantae</taxon>
        <taxon>Streptophyta</taxon>
        <taxon>Embryophyta</taxon>
        <taxon>Tracheophyta</taxon>
        <taxon>Spermatophyta</taxon>
        <taxon>Magnoliopsida</taxon>
        <taxon>eudicotyledons</taxon>
        <taxon>Gunneridae</taxon>
        <taxon>Pentapetalae</taxon>
        <taxon>asterids</taxon>
        <taxon>Ericales</taxon>
        <taxon>Actinidiaceae</taxon>
        <taxon>Actinidia</taxon>
    </lineage>
</organism>
<evidence type="ECO:0000313" key="7">
    <source>
        <dbReference type="Proteomes" id="UP000585474"/>
    </source>
</evidence>
<feature type="domain" description="Phorbol-ester/DAG-type" evidence="5">
    <location>
        <begin position="377"/>
        <end position="424"/>
    </location>
</feature>
<evidence type="ECO:0000256" key="4">
    <source>
        <dbReference type="ARBA" id="ARBA00022833"/>
    </source>
</evidence>
<protein>
    <recommendedName>
        <fullName evidence="5">Phorbol-ester/DAG-type domain-containing protein</fullName>
    </recommendedName>
</protein>